<accession>A0A0F9RQ01</accession>
<dbReference type="AlphaFoldDB" id="A0A0F9RQ01"/>
<feature type="coiled-coil region" evidence="1">
    <location>
        <begin position="22"/>
        <end position="49"/>
    </location>
</feature>
<comment type="caution">
    <text evidence="2">The sequence shown here is derived from an EMBL/GenBank/DDBJ whole genome shotgun (WGS) entry which is preliminary data.</text>
</comment>
<proteinExistence type="predicted"/>
<evidence type="ECO:0000256" key="1">
    <source>
        <dbReference type="SAM" id="Coils"/>
    </source>
</evidence>
<protein>
    <submittedName>
        <fullName evidence="2">Uncharacterized protein</fullName>
    </submittedName>
</protein>
<sequence length="71" mass="8045">MTATKQISPQTSHRLVVLQRRHVQALAEHDALKADLKAKREQLDDITMQTFDLIRDEDPDGTLYAKGDNAD</sequence>
<name>A0A0F9RQ01_9ZZZZ</name>
<dbReference type="EMBL" id="LAZR01000831">
    <property type="protein sequence ID" value="KKN56774.1"/>
    <property type="molecule type" value="Genomic_DNA"/>
</dbReference>
<organism evidence="2">
    <name type="scientific">marine sediment metagenome</name>
    <dbReference type="NCBI Taxonomy" id="412755"/>
    <lineage>
        <taxon>unclassified sequences</taxon>
        <taxon>metagenomes</taxon>
        <taxon>ecological metagenomes</taxon>
    </lineage>
</organism>
<evidence type="ECO:0000313" key="2">
    <source>
        <dbReference type="EMBL" id="KKN56774.1"/>
    </source>
</evidence>
<gene>
    <name evidence="2" type="ORF">LCGC14_0568600</name>
</gene>
<keyword evidence="1" id="KW-0175">Coiled coil</keyword>
<reference evidence="2" key="1">
    <citation type="journal article" date="2015" name="Nature">
        <title>Complex archaea that bridge the gap between prokaryotes and eukaryotes.</title>
        <authorList>
            <person name="Spang A."/>
            <person name="Saw J.H."/>
            <person name="Jorgensen S.L."/>
            <person name="Zaremba-Niedzwiedzka K."/>
            <person name="Martijn J."/>
            <person name="Lind A.E."/>
            <person name="van Eijk R."/>
            <person name="Schleper C."/>
            <person name="Guy L."/>
            <person name="Ettema T.J."/>
        </authorList>
    </citation>
    <scope>NUCLEOTIDE SEQUENCE</scope>
</reference>